<feature type="region of interest" description="Disordered" evidence="1">
    <location>
        <begin position="100"/>
        <end position="148"/>
    </location>
</feature>
<dbReference type="EMBL" id="CP115965">
    <property type="protein sequence ID" value="WZW98305.1"/>
    <property type="molecule type" value="Genomic_DNA"/>
</dbReference>
<gene>
    <name evidence="3" type="ORF">PCC79_15660</name>
</gene>
<feature type="compositionally biased region" description="Polar residues" evidence="1">
    <location>
        <begin position="127"/>
        <end position="139"/>
    </location>
</feature>
<keyword evidence="2" id="KW-0812">Transmembrane</keyword>
<protein>
    <submittedName>
        <fullName evidence="3">Uncharacterized protein</fullName>
    </submittedName>
</protein>
<keyword evidence="2" id="KW-0472">Membrane</keyword>
<keyword evidence="4" id="KW-1185">Reference proteome</keyword>
<feature type="transmembrane region" description="Helical" evidence="2">
    <location>
        <begin position="62"/>
        <end position="81"/>
    </location>
</feature>
<accession>A0ABZ3C691</accession>
<proteinExistence type="predicted"/>
<organism evidence="3 4">
    <name type="scientific">Propioniciclava soli</name>
    <dbReference type="NCBI Taxonomy" id="2775081"/>
    <lineage>
        <taxon>Bacteria</taxon>
        <taxon>Bacillati</taxon>
        <taxon>Actinomycetota</taxon>
        <taxon>Actinomycetes</taxon>
        <taxon>Propionibacteriales</taxon>
        <taxon>Propionibacteriaceae</taxon>
        <taxon>Propioniciclava</taxon>
    </lineage>
</organism>
<evidence type="ECO:0000256" key="1">
    <source>
        <dbReference type="SAM" id="MobiDB-lite"/>
    </source>
</evidence>
<dbReference type="Proteomes" id="UP001434337">
    <property type="component" value="Chromosome"/>
</dbReference>
<keyword evidence="2" id="KW-1133">Transmembrane helix</keyword>
<sequence length="256" mass="25872">MPDHLRLVGDARDGGTDRAEEALRAALASRAADVDAAPLDPDDLRAQAVRPVDLGARRRRRILLAAAAAAVVLVVPAGFLLQGGDRFSAVPGAASARSESAVARGGAPTQDDAEASDNAGTGVDSADASQGDVTASGDTGASEPVACPTAGPPVGGIVNFVAVLDWDGRTYAWAADEPVAGLGAVLGEVRCSIIEISEDGTRTVPGPWPDGTATFLPVGATIHEVPGFDPRCAVGVRFNDADTLLRAMDTPGCPSS</sequence>
<evidence type="ECO:0000313" key="4">
    <source>
        <dbReference type="Proteomes" id="UP001434337"/>
    </source>
</evidence>
<dbReference type="RefSeq" id="WP_342372377.1">
    <property type="nucleotide sequence ID" value="NZ_CP115965.1"/>
</dbReference>
<evidence type="ECO:0000313" key="3">
    <source>
        <dbReference type="EMBL" id="WZW98305.1"/>
    </source>
</evidence>
<evidence type="ECO:0000256" key="2">
    <source>
        <dbReference type="SAM" id="Phobius"/>
    </source>
</evidence>
<name>A0ABZ3C691_9ACTN</name>
<reference evidence="3 4" key="1">
    <citation type="journal article" date="2023" name="Environ Microbiome">
        <title>A coral-associated actinobacterium mitigates coral bleaching under heat stress.</title>
        <authorList>
            <person name="Li J."/>
            <person name="Zou Y."/>
            <person name="Li Q."/>
            <person name="Zhang J."/>
            <person name="Bourne D.G."/>
            <person name="Lyu Y."/>
            <person name="Liu C."/>
            <person name="Zhang S."/>
        </authorList>
    </citation>
    <scope>NUCLEOTIDE SEQUENCE [LARGE SCALE GENOMIC DNA]</scope>
    <source>
        <strain evidence="3 4">SCSIO 13291</strain>
    </source>
</reference>